<dbReference type="InterPro" id="IPR005490">
    <property type="entry name" value="LD_TPept_cat_dom"/>
</dbReference>
<evidence type="ECO:0000259" key="8">
    <source>
        <dbReference type="PROSITE" id="PS52029"/>
    </source>
</evidence>
<dbReference type="SUPFAM" id="SSF143985">
    <property type="entry name" value="L,D-transpeptidase pre-catalytic domain-like"/>
    <property type="match status" value="1"/>
</dbReference>
<feature type="active site" description="Nucleophile" evidence="6">
    <location>
        <position position="470"/>
    </location>
</feature>
<dbReference type="GO" id="GO:0005576">
    <property type="term" value="C:extracellular region"/>
    <property type="evidence" value="ECO:0007669"/>
    <property type="project" value="TreeGrafter"/>
</dbReference>
<dbReference type="UniPathway" id="UPA00219"/>
<evidence type="ECO:0000256" key="1">
    <source>
        <dbReference type="ARBA" id="ARBA00004752"/>
    </source>
</evidence>
<keyword evidence="7" id="KW-0812">Transmembrane</keyword>
<reference evidence="9 10" key="1">
    <citation type="submission" date="2018-05" db="EMBL/GenBank/DDBJ databases">
        <title>The Hungate 1000. A catalogue of reference genomes from the rumen microbiome.</title>
        <authorList>
            <person name="Kelly W."/>
        </authorList>
    </citation>
    <scope>NUCLEOTIDE SEQUENCE [LARGE SCALE GENOMIC DNA]</scope>
    <source>
        <strain evidence="9 10">NLAE-zl-C242</strain>
    </source>
</reference>
<dbReference type="Pfam" id="PF12229">
    <property type="entry name" value="PG_binding_4"/>
    <property type="match status" value="2"/>
</dbReference>
<dbReference type="CDD" id="cd16913">
    <property type="entry name" value="YkuD_like"/>
    <property type="match status" value="1"/>
</dbReference>
<gene>
    <name evidence="9" type="ORF">A8806_10468</name>
</gene>
<keyword evidence="10" id="KW-1185">Reference proteome</keyword>
<dbReference type="InterPro" id="IPR038063">
    <property type="entry name" value="Transpep_catalytic_dom"/>
</dbReference>
<feature type="transmembrane region" description="Helical" evidence="7">
    <location>
        <begin position="34"/>
        <end position="61"/>
    </location>
</feature>
<keyword evidence="5 6" id="KW-0961">Cell wall biogenesis/degradation</keyword>
<dbReference type="GO" id="GO:0008360">
    <property type="term" value="P:regulation of cell shape"/>
    <property type="evidence" value="ECO:0007669"/>
    <property type="project" value="UniProtKB-UniRule"/>
</dbReference>
<name>A0A2Y9BCF7_9FIRM</name>
<dbReference type="InterPro" id="IPR050979">
    <property type="entry name" value="LD-transpeptidase"/>
</dbReference>
<dbReference type="Gene3D" id="2.40.440.10">
    <property type="entry name" value="L,D-transpeptidase catalytic domain-like"/>
    <property type="match status" value="1"/>
</dbReference>
<dbReference type="PROSITE" id="PS52029">
    <property type="entry name" value="LD_TPASE"/>
    <property type="match status" value="1"/>
</dbReference>
<evidence type="ECO:0000256" key="6">
    <source>
        <dbReference type="PROSITE-ProRule" id="PRU01373"/>
    </source>
</evidence>
<protein>
    <submittedName>
        <fullName evidence="9">Peptidoglycan transpeptidase (ErfK-YbiS-YhnG family)</fullName>
    </submittedName>
</protein>
<dbReference type="AlphaFoldDB" id="A0A2Y9BCF7"/>
<keyword evidence="2" id="KW-0808">Transferase</keyword>
<keyword evidence="4 6" id="KW-0573">Peptidoglycan synthesis</keyword>
<keyword evidence="7" id="KW-1133">Transmembrane helix</keyword>
<keyword evidence="3 6" id="KW-0133">Cell shape</keyword>
<dbReference type="GO" id="GO:0018104">
    <property type="term" value="P:peptidoglycan-protein cross-linking"/>
    <property type="evidence" value="ECO:0007669"/>
    <property type="project" value="TreeGrafter"/>
</dbReference>
<dbReference type="GO" id="GO:0071555">
    <property type="term" value="P:cell wall organization"/>
    <property type="evidence" value="ECO:0007669"/>
    <property type="project" value="UniProtKB-UniRule"/>
</dbReference>
<evidence type="ECO:0000313" key="9">
    <source>
        <dbReference type="EMBL" id="PWJ30203.1"/>
    </source>
</evidence>
<evidence type="ECO:0000256" key="7">
    <source>
        <dbReference type="SAM" id="Phobius"/>
    </source>
</evidence>
<dbReference type="Pfam" id="PF03734">
    <property type="entry name" value="YkuD"/>
    <property type="match status" value="1"/>
</dbReference>
<proteinExistence type="predicted"/>
<dbReference type="PANTHER" id="PTHR30582:SF33">
    <property type="entry name" value="EXPORTED PROTEIN"/>
    <property type="match status" value="1"/>
</dbReference>
<evidence type="ECO:0000313" key="10">
    <source>
        <dbReference type="Proteomes" id="UP000245845"/>
    </source>
</evidence>
<accession>A0A2Y9BCF7</accession>
<dbReference type="Gene3D" id="3.10.20.800">
    <property type="match status" value="1"/>
</dbReference>
<evidence type="ECO:0000256" key="4">
    <source>
        <dbReference type="ARBA" id="ARBA00022984"/>
    </source>
</evidence>
<feature type="active site" description="Proton donor/acceptor" evidence="6">
    <location>
        <position position="447"/>
    </location>
</feature>
<dbReference type="RefSeq" id="WP_181368628.1">
    <property type="nucleotide sequence ID" value="NZ_BAAACK010000019.1"/>
</dbReference>
<evidence type="ECO:0000256" key="3">
    <source>
        <dbReference type="ARBA" id="ARBA00022960"/>
    </source>
</evidence>
<dbReference type="PANTHER" id="PTHR30582">
    <property type="entry name" value="L,D-TRANSPEPTIDASE"/>
    <property type="match status" value="1"/>
</dbReference>
<sequence>MHTQRKRRTAGKKYSNIGHRNMPDIYTSAPKKSWIIIGSILCLLLLIYIAISVFFMSHFFMNTGINGHNFSGKTVSDAERYLKDQVSDYSLTIWGMDGTTDVIKGADISLVYVDNNQIENILKKQNPFLWPQSVFSKKAVSITIELSYNKDALDQAVGSLHAVTTVQTPPVSAQPEFDGTQFVIKPETYGTAVDMNVLKEKITSAIMKFSSEINLEKEKCYALPKYTSESKELKQACAEMNKYCKASITYPMNEAVVVDKMLISTWLTTDDNMNVIFHEDAVKNWLEEFGDKYDTIGTTRTFTTPSGKSATVTGGTYGWSVDEDTEFENLKNNIKNGETVTREPEYYIGGTAAAHAMPDWGDTFVDVDLSEQHMWYVVNGSIALETDVITGEPIPEKITPEGTYSLQDKKMHEILVGSIDPATGKPSYETEVTYWMRITWDTGIGLHDATWQSGFGGNLYQIPNIGSHGCINMPLDMAGSLYDMIEIGTPVIVHY</sequence>
<dbReference type="InterPro" id="IPR022029">
    <property type="entry name" value="YoaR-like_PG-bd"/>
</dbReference>
<feature type="domain" description="L,D-TPase catalytic" evidence="8">
    <location>
        <begin position="363"/>
        <end position="494"/>
    </location>
</feature>
<dbReference type="GO" id="GO:0016740">
    <property type="term" value="F:transferase activity"/>
    <property type="evidence" value="ECO:0007669"/>
    <property type="project" value="UniProtKB-KW"/>
</dbReference>
<keyword evidence="7" id="KW-0472">Membrane</keyword>
<comment type="caution">
    <text evidence="9">The sequence shown here is derived from an EMBL/GenBank/DDBJ whole genome shotgun (WGS) entry which is preliminary data.</text>
</comment>
<dbReference type="SUPFAM" id="SSF141523">
    <property type="entry name" value="L,D-transpeptidase catalytic domain-like"/>
    <property type="match status" value="1"/>
</dbReference>
<dbReference type="InterPro" id="IPR038054">
    <property type="entry name" value="LD_TPept-like_central_sf"/>
</dbReference>
<evidence type="ECO:0000256" key="5">
    <source>
        <dbReference type="ARBA" id="ARBA00023316"/>
    </source>
</evidence>
<dbReference type="GO" id="GO:0071972">
    <property type="term" value="F:peptidoglycan L,D-transpeptidase activity"/>
    <property type="evidence" value="ECO:0007669"/>
    <property type="project" value="TreeGrafter"/>
</dbReference>
<comment type="pathway">
    <text evidence="1 6">Cell wall biogenesis; peptidoglycan biosynthesis.</text>
</comment>
<dbReference type="Proteomes" id="UP000245845">
    <property type="component" value="Unassembled WGS sequence"/>
</dbReference>
<evidence type="ECO:0000256" key="2">
    <source>
        <dbReference type="ARBA" id="ARBA00022679"/>
    </source>
</evidence>
<dbReference type="EMBL" id="QGDL01000004">
    <property type="protein sequence ID" value="PWJ30203.1"/>
    <property type="molecule type" value="Genomic_DNA"/>
</dbReference>
<organism evidence="9 10">
    <name type="scientific">Faecalicatena orotica</name>
    <dbReference type="NCBI Taxonomy" id="1544"/>
    <lineage>
        <taxon>Bacteria</taxon>
        <taxon>Bacillati</taxon>
        <taxon>Bacillota</taxon>
        <taxon>Clostridia</taxon>
        <taxon>Lachnospirales</taxon>
        <taxon>Lachnospiraceae</taxon>
        <taxon>Faecalicatena</taxon>
    </lineage>
</organism>